<dbReference type="AlphaFoldDB" id="A0A931E0S3"/>
<dbReference type="InterPro" id="IPR001296">
    <property type="entry name" value="Glyco_trans_1"/>
</dbReference>
<feature type="domain" description="Glycosyl transferase family 1" evidence="1">
    <location>
        <begin position="184"/>
        <end position="347"/>
    </location>
</feature>
<reference evidence="3" key="1">
    <citation type="submission" date="2020-11" db="EMBL/GenBank/DDBJ databases">
        <title>Bacterial whole genome sequence for Panacibacter sp. DH6.</title>
        <authorList>
            <person name="Le V."/>
            <person name="Ko S."/>
            <person name="Ahn C.-Y."/>
            <person name="Oh H.-M."/>
        </authorList>
    </citation>
    <scope>NUCLEOTIDE SEQUENCE</scope>
    <source>
        <strain evidence="3">DH6</strain>
    </source>
</reference>
<dbReference type="InterPro" id="IPR028098">
    <property type="entry name" value="Glyco_trans_4-like_N"/>
</dbReference>
<protein>
    <submittedName>
        <fullName evidence="3">Glycosyltransferase</fullName>
    </submittedName>
</protein>
<gene>
    <name evidence="3" type="ORF">I5907_01950</name>
</gene>
<feature type="domain" description="Glycosyltransferase subfamily 4-like N-terminal" evidence="2">
    <location>
        <begin position="13"/>
        <end position="170"/>
    </location>
</feature>
<dbReference type="Pfam" id="PF00534">
    <property type="entry name" value="Glycos_transf_1"/>
    <property type="match status" value="1"/>
</dbReference>
<dbReference type="Proteomes" id="UP000628448">
    <property type="component" value="Unassembled WGS sequence"/>
</dbReference>
<keyword evidence="4" id="KW-1185">Reference proteome</keyword>
<comment type="caution">
    <text evidence="3">The sequence shown here is derived from an EMBL/GenBank/DDBJ whole genome shotgun (WGS) entry which is preliminary data.</text>
</comment>
<dbReference type="Gene3D" id="3.40.50.2000">
    <property type="entry name" value="Glycogen Phosphorylase B"/>
    <property type="match status" value="2"/>
</dbReference>
<evidence type="ECO:0000313" key="4">
    <source>
        <dbReference type="Proteomes" id="UP000628448"/>
    </source>
</evidence>
<dbReference type="RefSeq" id="WP_196989054.1">
    <property type="nucleotide sequence ID" value="NZ_JADWYR010000001.1"/>
</dbReference>
<proteinExistence type="predicted"/>
<organism evidence="3 4">
    <name type="scientific">Panacibacter microcysteis</name>
    <dbReference type="NCBI Taxonomy" id="2793269"/>
    <lineage>
        <taxon>Bacteria</taxon>
        <taxon>Pseudomonadati</taxon>
        <taxon>Bacteroidota</taxon>
        <taxon>Chitinophagia</taxon>
        <taxon>Chitinophagales</taxon>
        <taxon>Chitinophagaceae</taxon>
        <taxon>Panacibacter</taxon>
    </lineage>
</organism>
<evidence type="ECO:0000313" key="3">
    <source>
        <dbReference type="EMBL" id="MBG9374973.1"/>
    </source>
</evidence>
<evidence type="ECO:0000259" key="2">
    <source>
        <dbReference type="Pfam" id="PF13439"/>
    </source>
</evidence>
<dbReference type="SUPFAM" id="SSF53756">
    <property type="entry name" value="UDP-Glycosyltransferase/glycogen phosphorylase"/>
    <property type="match status" value="1"/>
</dbReference>
<name>A0A931E0S3_9BACT</name>
<sequence>MERIKVLHITQSIGGVETYLKQVIQNIDRSRFDLSIASCEPSLEKLCALHEIPYFDIKMSRGVNPFVDIISIFKIRALIKKQKPGIVHLHSSKAGFVGRIGAKFAGCPSLFTPHGVSYLAFTGAKRMIFFLLELLGKKFTHKVLAISQSEANRCIYEIGIKPDDIYVIPNSMTIPTVPVLVPDKLGPLEGDVKIGTIGRLTAQKNPILFVDIANGVIKGNNKVHFYFLGAGFHEDLGKEVKERIEYHGIEANFHIIPKGDSIVALNFLRQLDIFLLPSVFEGLPYALLEAMFEAVPCIVSKCDGNNDVIDNNDNGYACLVTDEFVSVITKLIANKEKAVEIGKAGRQYVIDRHDISNNIKVLESIYTEAGKKGKSS</sequence>
<evidence type="ECO:0000259" key="1">
    <source>
        <dbReference type="Pfam" id="PF00534"/>
    </source>
</evidence>
<accession>A0A931E0S3</accession>
<dbReference type="PANTHER" id="PTHR12526">
    <property type="entry name" value="GLYCOSYLTRANSFERASE"/>
    <property type="match status" value="1"/>
</dbReference>
<dbReference type="EMBL" id="JADWYR010000001">
    <property type="protein sequence ID" value="MBG9374973.1"/>
    <property type="molecule type" value="Genomic_DNA"/>
</dbReference>
<dbReference type="GO" id="GO:0016757">
    <property type="term" value="F:glycosyltransferase activity"/>
    <property type="evidence" value="ECO:0007669"/>
    <property type="project" value="InterPro"/>
</dbReference>
<dbReference type="Pfam" id="PF13439">
    <property type="entry name" value="Glyco_transf_4"/>
    <property type="match status" value="1"/>
</dbReference>